<dbReference type="InterPro" id="IPR001270">
    <property type="entry name" value="ClpA/B"/>
</dbReference>
<dbReference type="GO" id="GO:0005737">
    <property type="term" value="C:cytoplasm"/>
    <property type="evidence" value="ECO:0007669"/>
    <property type="project" value="TreeGrafter"/>
</dbReference>
<dbReference type="InterPro" id="IPR019489">
    <property type="entry name" value="Clp_ATPase_C"/>
</dbReference>
<dbReference type="Gene3D" id="1.10.8.60">
    <property type="match status" value="1"/>
</dbReference>
<dbReference type="Gene3D" id="3.40.50.300">
    <property type="entry name" value="P-loop containing nucleotide triphosphate hydrolases"/>
    <property type="match status" value="2"/>
</dbReference>
<dbReference type="SUPFAM" id="SSF52540">
    <property type="entry name" value="P-loop containing nucleoside triphosphate hydrolases"/>
    <property type="match status" value="2"/>
</dbReference>
<dbReference type="PANTHER" id="PTHR11638">
    <property type="entry name" value="ATP-DEPENDENT CLP PROTEASE"/>
    <property type="match status" value="1"/>
</dbReference>
<feature type="domain" description="AAA+ ATPase" evidence="4">
    <location>
        <begin position="219"/>
        <end position="448"/>
    </location>
</feature>
<evidence type="ECO:0000259" key="4">
    <source>
        <dbReference type="SMART" id="SM00382"/>
    </source>
</evidence>
<dbReference type="Proteomes" id="UP000004095">
    <property type="component" value="Unassembled WGS sequence"/>
</dbReference>
<name>A1ZTB7_MICM2</name>
<keyword evidence="3" id="KW-0143">Chaperone</keyword>
<dbReference type="InterPro" id="IPR050130">
    <property type="entry name" value="ClpA_ClpB"/>
</dbReference>
<dbReference type="PANTHER" id="PTHR11638:SF18">
    <property type="entry name" value="HEAT SHOCK PROTEIN 104"/>
    <property type="match status" value="1"/>
</dbReference>
<dbReference type="RefSeq" id="WP_002701118.1">
    <property type="nucleotide sequence ID" value="NZ_AAWS01000035.1"/>
</dbReference>
<dbReference type="eggNOG" id="COG0542">
    <property type="taxonomic scope" value="Bacteria"/>
</dbReference>
<dbReference type="CDD" id="cd19499">
    <property type="entry name" value="RecA-like_ClpB_Hsp104-like"/>
    <property type="match status" value="1"/>
</dbReference>
<evidence type="ECO:0000256" key="1">
    <source>
        <dbReference type="ARBA" id="ARBA00022741"/>
    </source>
</evidence>
<evidence type="ECO:0000256" key="3">
    <source>
        <dbReference type="ARBA" id="ARBA00023186"/>
    </source>
</evidence>
<sequence length="748" mass="86263">MKILEYPLVCWQLTSGAIFGQLLGYSQQVVADDVKSLKASFSEYIEKQMKDSWFYEPEIGSTRIKTISMDIRPHYQESDRIYPVKETLEVKIDAVYGSNESGYYECFLPLLHKNFYFYNEKDLDRLVEHFSRDTFHALTPDDIYNLLIPATPWLEQVKVKIPKRKKEKSQSGDYKQFKLLNGIAEKLPYSRKENRKGTPDAAWERGETIDHLINIMIAEKTNVLLVGKSGVGKSAVIHEAIRKVTSQQKSKDFFERNSFWRTTPSRITSKAKYLGEWQLICEDMVYQLEGARGILWLESFVMLALTGGEGPEDSVAAFLTSFIRRGKLRMVSEVTPEELEVMRRMIPGFIEHFRILKVDEMDTQTTLKLFEYFNQYINKRYSVAFTPKAQEMAYVLLDRFIKYESFPGKAIRFLMTCANKAMQDKELTIDLPQIIDNFTRQSGIPDFLLRDDLFLNEVELKDFFKEKIKGQDHVVDKVSDIIKVFKAGINDPNKPVATMIFAGPTGVGKTATVKAISSYFFGKGQAYEPLIRLDMSEFQHPSQIYRLIGSQGKLIQHVRQKPFSVLLLDEIEKANPLIFDALLTVLDEGILLDAAGRLTDFRNTIIIMTSNLGATTRSSLGFRSYQGHDFESNVRAFFRPEFYNRVDAILVFNPLEKETILSITRKELDEIQKRDGLKQRNIKLQFTKNLIEHIGEEGFDPKYGARPLQREIERLIIAPLGHLFIQNPAFVNRTITVDYDGKEVSLRY</sequence>
<reference evidence="6 7" key="1">
    <citation type="submission" date="2007-01" db="EMBL/GenBank/DDBJ databases">
        <authorList>
            <person name="Haygood M."/>
            <person name="Podell S."/>
            <person name="Anderson C."/>
            <person name="Hopkinson B."/>
            <person name="Roe K."/>
            <person name="Barbeau K."/>
            <person name="Gaasterland T."/>
            <person name="Ferriera S."/>
            <person name="Johnson J."/>
            <person name="Kravitz S."/>
            <person name="Beeson K."/>
            <person name="Sutton G."/>
            <person name="Rogers Y.-H."/>
            <person name="Friedman R."/>
            <person name="Frazier M."/>
            <person name="Venter J.C."/>
        </authorList>
    </citation>
    <scope>NUCLEOTIDE SEQUENCE [LARGE SCALE GENOMIC DNA]</scope>
    <source>
        <strain evidence="6 7">ATCC 23134</strain>
    </source>
</reference>
<feature type="domain" description="Clp ATPase C-terminal" evidence="5">
    <location>
        <begin position="655"/>
        <end position="746"/>
    </location>
</feature>
<dbReference type="InterPro" id="IPR003959">
    <property type="entry name" value="ATPase_AAA_core"/>
</dbReference>
<dbReference type="PRINTS" id="PR00300">
    <property type="entry name" value="CLPPROTEASEA"/>
</dbReference>
<keyword evidence="1" id="KW-0547">Nucleotide-binding</keyword>
<dbReference type="SMART" id="SM01086">
    <property type="entry name" value="ClpB_D2-small"/>
    <property type="match status" value="1"/>
</dbReference>
<dbReference type="EMBL" id="AAWS01000035">
    <property type="protein sequence ID" value="EAY26339.1"/>
    <property type="molecule type" value="Genomic_DNA"/>
</dbReference>
<evidence type="ECO:0000259" key="5">
    <source>
        <dbReference type="SMART" id="SM01086"/>
    </source>
</evidence>
<keyword evidence="2" id="KW-0067">ATP-binding</keyword>
<evidence type="ECO:0000313" key="6">
    <source>
        <dbReference type="EMBL" id="EAY26339.1"/>
    </source>
</evidence>
<dbReference type="InterPro" id="IPR027417">
    <property type="entry name" value="P-loop_NTPase"/>
</dbReference>
<proteinExistence type="predicted"/>
<dbReference type="OrthoDB" id="9803641at2"/>
<feature type="domain" description="AAA+ ATPase" evidence="4">
    <location>
        <begin position="495"/>
        <end position="656"/>
    </location>
</feature>
<protein>
    <submittedName>
        <fullName evidence="6">Chaperone ClpB, putative</fullName>
    </submittedName>
</protein>
<evidence type="ECO:0000256" key="2">
    <source>
        <dbReference type="ARBA" id="ARBA00022840"/>
    </source>
</evidence>
<dbReference type="Pfam" id="PF07724">
    <property type="entry name" value="AAA_2"/>
    <property type="match status" value="1"/>
</dbReference>
<evidence type="ECO:0000313" key="7">
    <source>
        <dbReference type="Proteomes" id="UP000004095"/>
    </source>
</evidence>
<dbReference type="InterPro" id="IPR003593">
    <property type="entry name" value="AAA+_ATPase"/>
</dbReference>
<organism evidence="6 7">
    <name type="scientific">Microscilla marina ATCC 23134</name>
    <dbReference type="NCBI Taxonomy" id="313606"/>
    <lineage>
        <taxon>Bacteria</taxon>
        <taxon>Pseudomonadati</taxon>
        <taxon>Bacteroidota</taxon>
        <taxon>Cytophagia</taxon>
        <taxon>Cytophagales</taxon>
        <taxon>Microscillaceae</taxon>
        <taxon>Microscilla</taxon>
    </lineage>
</organism>
<comment type="caution">
    <text evidence="6">The sequence shown here is derived from an EMBL/GenBank/DDBJ whole genome shotgun (WGS) entry which is preliminary data.</text>
</comment>
<dbReference type="GO" id="GO:0034605">
    <property type="term" value="P:cellular response to heat"/>
    <property type="evidence" value="ECO:0007669"/>
    <property type="project" value="TreeGrafter"/>
</dbReference>
<dbReference type="GO" id="GO:0005524">
    <property type="term" value="F:ATP binding"/>
    <property type="evidence" value="ECO:0007669"/>
    <property type="project" value="UniProtKB-KW"/>
</dbReference>
<keyword evidence="7" id="KW-1185">Reference proteome</keyword>
<dbReference type="Pfam" id="PF10431">
    <property type="entry name" value="ClpB_D2-small"/>
    <property type="match status" value="1"/>
</dbReference>
<gene>
    <name evidence="6" type="ORF">M23134_04617</name>
</gene>
<dbReference type="GO" id="GO:0016887">
    <property type="term" value="F:ATP hydrolysis activity"/>
    <property type="evidence" value="ECO:0007669"/>
    <property type="project" value="InterPro"/>
</dbReference>
<dbReference type="AlphaFoldDB" id="A1ZTB7"/>
<accession>A1ZTB7</accession>
<dbReference type="SMART" id="SM00382">
    <property type="entry name" value="AAA"/>
    <property type="match status" value="2"/>
</dbReference>